<dbReference type="InterPro" id="IPR000719">
    <property type="entry name" value="Prot_kinase_dom"/>
</dbReference>
<dbReference type="Pfam" id="PF07714">
    <property type="entry name" value="PK_Tyr_Ser-Thr"/>
    <property type="match status" value="1"/>
</dbReference>
<sequence>MKSNVIIQTQKYSIYELIRDYRLFDCIGVDTFSATFNANDKRTGEFVTLLFLRGLIGESDQRKNFIQLINTVSKLNHPLILPIRKAYISLDTSNEMVPFMIEDIRNISQFKLNSIIRTDFIENGQLLIHNKRYLRLKGQNNQKINPTIRSKVIFGVASLMQYLHSLKIRAFSLKYEKIYLNEKLEPLFLNIGFDYFGSVTKDVEYIPPLDDGDDLKGEVYQFAVVIYKMFSIEPLIKNKRSPDMNYVFKIKNGWRPSRPELMPDCYWELVCRCWHQNENKRPSFDEIVEILKKESFAIDEFGMKTDRNDLHEYQSRVKNKKIK</sequence>
<dbReference type="InterPro" id="IPR001245">
    <property type="entry name" value="Ser-Thr/Tyr_kinase_cat_dom"/>
</dbReference>
<dbReference type="Gene3D" id="1.10.510.10">
    <property type="entry name" value="Transferase(Phosphotransferase) domain 1"/>
    <property type="match status" value="1"/>
</dbReference>
<name>A0ABR2JSK8_9EUKA</name>
<dbReference type="EMBL" id="JAPFFF010000010">
    <property type="protein sequence ID" value="KAK8881207.1"/>
    <property type="molecule type" value="Genomic_DNA"/>
</dbReference>
<evidence type="ECO:0000313" key="3">
    <source>
        <dbReference type="Proteomes" id="UP001470230"/>
    </source>
</evidence>
<feature type="domain" description="Protein kinase" evidence="1">
    <location>
        <begin position="21"/>
        <end position="297"/>
    </location>
</feature>
<reference evidence="2 3" key="1">
    <citation type="submission" date="2024-04" db="EMBL/GenBank/DDBJ databases">
        <title>Tritrichomonas musculus Genome.</title>
        <authorList>
            <person name="Alves-Ferreira E."/>
            <person name="Grigg M."/>
            <person name="Lorenzi H."/>
            <person name="Galac M."/>
        </authorList>
    </citation>
    <scope>NUCLEOTIDE SEQUENCE [LARGE SCALE GENOMIC DNA]</scope>
    <source>
        <strain evidence="2 3">EAF2021</strain>
    </source>
</reference>
<comment type="caution">
    <text evidence="2">The sequence shown here is derived from an EMBL/GenBank/DDBJ whole genome shotgun (WGS) entry which is preliminary data.</text>
</comment>
<dbReference type="InterPro" id="IPR011009">
    <property type="entry name" value="Kinase-like_dom_sf"/>
</dbReference>
<organism evidence="2 3">
    <name type="scientific">Tritrichomonas musculus</name>
    <dbReference type="NCBI Taxonomy" id="1915356"/>
    <lineage>
        <taxon>Eukaryota</taxon>
        <taxon>Metamonada</taxon>
        <taxon>Parabasalia</taxon>
        <taxon>Tritrichomonadida</taxon>
        <taxon>Tritrichomonadidae</taxon>
        <taxon>Tritrichomonas</taxon>
    </lineage>
</organism>
<protein>
    <recommendedName>
        <fullName evidence="1">Protein kinase domain-containing protein</fullName>
    </recommendedName>
</protein>
<evidence type="ECO:0000313" key="2">
    <source>
        <dbReference type="EMBL" id="KAK8881207.1"/>
    </source>
</evidence>
<dbReference type="PANTHER" id="PTHR44329">
    <property type="entry name" value="SERINE/THREONINE-PROTEIN KINASE TNNI3K-RELATED"/>
    <property type="match status" value="1"/>
</dbReference>
<keyword evidence="3" id="KW-1185">Reference proteome</keyword>
<dbReference type="InterPro" id="IPR051681">
    <property type="entry name" value="Ser/Thr_Kinases-Pseudokinases"/>
</dbReference>
<dbReference type="SUPFAM" id="SSF56112">
    <property type="entry name" value="Protein kinase-like (PK-like)"/>
    <property type="match status" value="1"/>
</dbReference>
<dbReference type="Proteomes" id="UP001470230">
    <property type="component" value="Unassembled WGS sequence"/>
</dbReference>
<accession>A0ABR2JSK8</accession>
<dbReference type="PROSITE" id="PS50011">
    <property type="entry name" value="PROTEIN_KINASE_DOM"/>
    <property type="match status" value="1"/>
</dbReference>
<dbReference type="PANTHER" id="PTHR44329:SF214">
    <property type="entry name" value="PROTEIN KINASE DOMAIN-CONTAINING PROTEIN"/>
    <property type="match status" value="1"/>
</dbReference>
<dbReference type="SMART" id="SM00220">
    <property type="entry name" value="S_TKc"/>
    <property type="match status" value="1"/>
</dbReference>
<gene>
    <name evidence="2" type="ORF">M9Y10_003940</name>
</gene>
<evidence type="ECO:0000259" key="1">
    <source>
        <dbReference type="PROSITE" id="PS50011"/>
    </source>
</evidence>
<proteinExistence type="predicted"/>